<feature type="non-terminal residue" evidence="1">
    <location>
        <position position="139"/>
    </location>
</feature>
<organism evidence="1 2">
    <name type="scientific">Orchesella cincta</name>
    <name type="common">Springtail</name>
    <name type="synonym">Podura cincta</name>
    <dbReference type="NCBI Taxonomy" id="48709"/>
    <lineage>
        <taxon>Eukaryota</taxon>
        <taxon>Metazoa</taxon>
        <taxon>Ecdysozoa</taxon>
        <taxon>Arthropoda</taxon>
        <taxon>Hexapoda</taxon>
        <taxon>Collembola</taxon>
        <taxon>Entomobryomorpha</taxon>
        <taxon>Entomobryoidea</taxon>
        <taxon>Orchesellidae</taxon>
        <taxon>Orchesellinae</taxon>
        <taxon>Orchesella</taxon>
    </lineage>
</organism>
<proteinExistence type="predicted"/>
<gene>
    <name evidence="1" type="ORF">Ocin01_04685</name>
</gene>
<comment type="caution">
    <text evidence="1">The sequence shown here is derived from an EMBL/GenBank/DDBJ whole genome shotgun (WGS) entry which is preliminary data.</text>
</comment>
<dbReference type="PANTHER" id="PTHR14374">
    <property type="entry name" value="FOIE GRAS"/>
    <property type="match status" value="1"/>
</dbReference>
<protein>
    <submittedName>
        <fullName evidence="1">Trafficking protein particle complex subunit 11</fullName>
    </submittedName>
</protein>
<dbReference type="PANTHER" id="PTHR14374:SF0">
    <property type="entry name" value="TRAFFICKING PROTEIN PARTICLE COMPLEX SUBUNIT 11"/>
    <property type="match status" value="1"/>
</dbReference>
<reference evidence="1 2" key="1">
    <citation type="journal article" date="2016" name="Genome Biol. Evol.">
        <title>Gene Family Evolution Reflects Adaptation to Soil Environmental Stressors in the Genome of the Collembolan Orchesella cincta.</title>
        <authorList>
            <person name="Faddeeva-Vakhrusheva A."/>
            <person name="Derks M.F."/>
            <person name="Anvar S.Y."/>
            <person name="Agamennone V."/>
            <person name="Suring W."/>
            <person name="Smit S."/>
            <person name="van Straalen N.M."/>
            <person name="Roelofs D."/>
        </authorList>
    </citation>
    <scope>NUCLEOTIDE SEQUENCE [LARGE SCALE GENOMIC DNA]</scope>
    <source>
        <tissue evidence="1">Mixed pool</tissue>
    </source>
</reference>
<dbReference type="AlphaFoldDB" id="A0A1D2N9R1"/>
<keyword evidence="2" id="KW-1185">Reference proteome</keyword>
<dbReference type="EMBL" id="LJIJ01000130">
    <property type="protein sequence ID" value="ODN01994.1"/>
    <property type="molecule type" value="Genomic_DNA"/>
</dbReference>
<sequence>MSSAELEKPEFVPVPSWYCPKIPSDFTGAVQPLVYVAGLEIESNPVHRGIWEVIKLKPASKDFQPTYVNVSLDHKFPVKKEKNEPIETYAPLGVVKTNWLNKHLHQIPSVVVACFYIDWSDQYWSDKKTECANKIKELK</sequence>
<dbReference type="STRING" id="48709.A0A1D2N9R1"/>
<name>A0A1D2N9R1_ORCCI</name>
<evidence type="ECO:0000313" key="2">
    <source>
        <dbReference type="Proteomes" id="UP000094527"/>
    </source>
</evidence>
<dbReference type="OrthoDB" id="6278596at2759"/>
<dbReference type="Proteomes" id="UP000094527">
    <property type="component" value="Unassembled WGS sequence"/>
</dbReference>
<evidence type="ECO:0000313" key="1">
    <source>
        <dbReference type="EMBL" id="ODN01994.1"/>
    </source>
</evidence>
<accession>A0A1D2N9R1</accession>